<evidence type="ECO:0000313" key="3">
    <source>
        <dbReference type="EMBL" id="QSQ25907.1"/>
    </source>
</evidence>
<gene>
    <name evidence="3" type="ORF">JY651_13665</name>
</gene>
<feature type="transmembrane region" description="Helical" evidence="1">
    <location>
        <begin position="113"/>
        <end position="134"/>
    </location>
</feature>
<evidence type="ECO:0000313" key="4">
    <source>
        <dbReference type="Proteomes" id="UP000662747"/>
    </source>
</evidence>
<keyword evidence="1" id="KW-0472">Membrane</keyword>
<dbReference type="RefSeq" id="WP_206727458.1">
    <property type="nucleotide sequence ID" value="NZ_CP071090.1"/>
</dbReference>
<proteinExistence type="predicted"/>
<keyword evidence="4" id="KW-1185">Reference proteome</keyword>
<reference evidence="3 4" key="1">
    <citation type="submission" date="2021-02" db="EMBL/GenBank/DDBJ databases">
        <title>De Novo genome assembly of isolated myxobacteria.</title>
        <authorList>
            <person name="Stevens D.C."/>
        </authorList>
    </citation>
    <scope>NUCLEOTIDE SEQUENCE [LARGE SCALE GENOMIC DNA]</scope>
    <source>
        <strain evidence="4">SCPEA02</strain>
    </source>
</reference>
<name>A0ABX7P629_9BACT</name>
<feature type="domain" description="CAAX prenyl protease 2/Lysostaphin resistance protein A-like" evidence="2">
    <location>
        <begin position="58"/>
        <end position="142"/>
    </location>
</feature>
<sequence>MTGSLHDLGGLSTLFSGMALGFPLGVLMYLLSLGALGFFRKPQALRPSLCWRDGSKLVRYLLRSIYEELFWRGALHTLLGDSLLAVVLVAVLFTLRHYFIYRRRPPLANFLEFLAFSLLLGGVYCVTGNLWAAIAMHFVRNGVSLALSDRSTPDDSKSAAGPVSPAG</sequence>
<protein>
    <submittedName>
        <fullName evidence="3">CPBP family intramembrane metalloprotease</fullName>
    </submittedName>
</protein>
<dbReference type="InterPro" id="IPR003675">
    <property type="entry name" value="Rce1/LyrA-like_dom"/>
</dbReference>
<keyword evidence="3" id="KW-0482">Metalloprotease</keyword>
<keyword evidence="3" id="KW-0378">Hydrolase</keyword>
<dbReference type="GO" id="GO:0008237">
    <property type="term" value="F:metallopeptidase activity"/>
    <property type="evidence" value="ECO:0007669"/>
    <property type="project" value="UniProtKB-KW"/>
</dbReference>
<organism evidence="3 4">
    <name type="scientific">Pyxidicoccus parkwayensis</name>
    <dbReference type="NCBI Taxonomy" id="2813578"/>
    <lineage>
        <taxon>Bacteria</taxon>
        <taxon>Pseudomonadati</taxon>
        <taxon>Myxococcota</taxon>
        <taxon>Myxococcia</taxon>
        <taxon>Myxococcales</taxon>
        <taxon>Cystobacterineae</taxon>
        <taxon>Myxococcaceae</taxon>
        <taxon>Pyxidicoccus</taxon>
    </lineage>
</organism>
<keyword evidence="1" id="KW-1133">Transmembrane helix</keyword>
<dbReference type="Proteomes" id="UP000662747">
    <property type="component" value="Chromosome"/>
</dbReference>
<dbReference type="EMBL" id="CP071090">
    <property type="protein sequence ID" value="QSQ25907.1"/>
    <property type="molecule type" value="Genomic_DNA"/>
</dbReference>
<dbReference type="Pfam" id="PF02517">
    <property type="entry name" value="Rce1-like"/>
    <property type="match status" value="1"/>
</dbReference>
<feature type="transmembrane region" description="Helical" evidence="1">
    <location>
        <begin position="69"/>
        <end position="93"/>
    </location>
</feature>
<feature type="transmembrane region" description="Helical" evidence="1">
    <location>
        <begin position="20"/>
        <end position="39"/>
    </location>
</feature>
<keyword evidence="1" id="KW-0812">Transmembrane</keyword>
<evidence type="ECO:0000256" key="1">
    <source>
        <dbReference type="SAM" id="Phobius"/>
    </source>
</evidence>
<evidence type="ECO:0000259" key="2">
    <source>
        <dbReference type="Pfam" id="PF02517"/>
    </source>
</evidence>
<keyword evidence="3" id="KW-0645">Protease</keyword>
<accession>A0ABX7P629</accession>